<dbReference type="GO" id="GO:0016787">
    <property type="term" value="F:hydrolase activity"/>
    <property type="evidence" value="ECO:0007669"/>
    <property type="project" value="UniProtKB-KW"/>
</dbReference>
<dbReference type="SUPFAM" id="SSF53474">
    <property type="entry name" value="alpha/beta-Hydrolases"/>
    <property type="match status" value="1"/>
</dbReference>
<comment type="caution">
    <text evidence="2">The sequence shown here is derived from an EMBL/GenBank/DDBJ whole genome shotgun (WGS) entry which is preliminary data.</text>
</comment>
<keyword evidence="3" id="KW-1185">Reference proteome</keyword>
<proteinExistence type="predicted"/>
<evidence type="ECO:0000259" key="1">
    <source>
        <dbReference type="Pfam" id="PF00561"/>
    </source>
</evidence>
<dbReference type="OrthoDB" id="9767934at2"/>
<accession>A0A7X2V6R1</accession>
<dbReference type="Gene3D" id="3.40.50.1820">
    <property type="entry name" value="alpha/beta hydrolase"/>
    <property type="match status" value="1"/>
</dbReference>
<dbReference type="InterPro" id="IPR051321">
    <property type="entry name" value="PHA/PHB_synthase"/>
</dbReference>
<dbReference type="Pfam" id="PF00561">
    <property type="entry name" value="Abhydrolase_1"/>
    <property type="match status" value="1"/>
</dbReference>
<keyword evidence="2" id="KW-0378">Hydrolase</keyword>
<evidence type="ECO:0000313" key="3">
    <source>
        <dbReference type="Proteomes" id="UP000434639"/>
    </source>
</evidence>
<dbReference type="InterPro" id="IPR000073">
    <property type="entry name" value="AB_hydrolase_1"/>
</dbReference>
<organism evidence="2 3">
    <name type="scientific">Metabacillus mangrovi</name>
    <dbReference type="NCBI Taxonomy" id="1491830"/>
    <lineage>
        <taxon>Bacteria</taxon>
        <taxon>Bacillati</taxon>
        <taxon>Bacillota</taxon>
        <taxon>Bacilli</taxon>
        <taxon>Bacillales</taxon>
        <taxon>Bacillaceae</taxon>
        <taxon>Metabacillus</taxon>
    </lineage>
</organism>
<name>A0A7X2V6R1_9BACI</name>
<dbReference type="Proteomes" id="UP000434639">
    <property type="component" value="Unassembled WGS sequence"/>
</dbReference>
<dbReference type="PANTHER" id="PTHR36837:SF2">
    <property type="entry name" value="POLY(3-HYDROXYALKANOATE) POLYMERASE SUBUNIT PHAC"/>
    <property type="match status" value="1"/>
</dbReference>
<gene>
    <name evidence="2" type="ORF">GKZ89_18705</name>
</gene>
<sequence length="341" mass="38181">MIPFAEMYEQVRKSALLLATPEPATGLTPRTAVWRKNKAVLWHYPAAEKKYEVPLFLVYSLVNQAFILDLAPGYSMIEAFTKEGYDVYLLDFGIPGYEDKDITVDDYVLNYIQEAGRRTLRHAKANELTVIGYCLGGTIAAIYAAVTEDPIRNVIMNVAPIDFQQYKGFDKLTAAMRDGKADLDPIFDALGIIPAPFIKAGLRMVSYPVYYSPYLSLINRIDNQEYTDYWRRFNKWTQGHVPFSGAALKQLVQDFGRDNKFVKGTLEIGGRRASLSNIDSSLLVICAENDKLVPMELSTAILDLSSSTDKTLEILSGGHATFNAKDGLPGYLSEWLKARSK</sequence>
<dbReference type="RefSeq" id="WP_155113924.1">
    <property type="nucleotide sequence ID" value="NZ_WMIB01000029.1"/>
</dbReference>
<dbReference type="InterPro" id="IPR029058">
    <property type="entry name" value="AB_hydrolase_fold"/>
</dbReference>
<dbReference type="AlphaFoldDB" id="A0A7X2V6R1"/>
<dbReference type="EMBL" id="WMIB01000029">
    <property type="protein sequence ID" value="MTH55426.1"/>
    <property type="molecule type" value="Genomic_DNA"/>
</dbReference>
<feature type="domain" description="AB hydrolase-1" evidence="1">
    <location>
        <begin position="74"/>
        <end position="321"/>
    </location>
</feature>
<protein>
    <submittedName>
        <fullName evidence="2">Alpha/beta fold hydrolase</fullName>
    </submittedName>
</protein>
<evidence type="ECO:0000313" key="2">
    <source>
        <dbReference type="EMBL" id="MTH55426.1"/>
    </source>
</evidence>
<dbReference type="PANTHER" id="PTHR36837">
    <property type="entry name" value="POLY(3-HYDROXYALKANOATE) POLYMERASE SUBUNIT PHAC"/>
    <property type="match status" value="1"/>
</dbReference>
<reference evidence="2 3" key="1">
    <citation type="journal article" date="2017" name="Int. J. Syst. Evol. Microbiol.">
        <title>Bacillus mangrovi sp. nov., isolated from a sediment sample from a mangrove forest.</title>
        <authorList>
            <person name="Gupta V."/>
            <person name="Singh P.K."/>
            <person name="Korpole S."/>
            <person name="Tanuku N.R.S."/>
            <person name="Pinnaka A.K."/>
        </authorList>
    </citation>
    <scope>NUCLEOTIDE SEQUENCE [LARGE SCALE GENOMIC DNA]</scope>
    <source>
        <strain evidence="2 3">KCTC 33872</strain>
    </source>
</reference>